<keyword evidence="3" id="KW-1185">Reference proteome</keyword>
<evidence type="ECO:0000259" key="1">
    <source>
        <dbReference type="Pfam" id="PF22751"/>
    </source>
</evidence>
<feature type="domain" description="DUF488" evidence="1">
    <location>
        <begin position="15"/>
        <end position="112"/>
    </location>
</feature>
<proteinExistence type="predicted"/>
<protein>
    <recommendedName>
        <fullName evidence="1">DUF488 domain-containing protein</fullName>
    </recommendedName>
</protein>
<evidence type="ECO:0000313" key="2">
    <source>
        <dbReference type="EMBL" id="WQJ52875.1"/>
    </source>
</evidence>
<accession>A0ABZ0Z463</accession>
<dbReference type="InterPro" id="IPR054495">
    <property type="entry name" value="DUF488-N3a"/>
</dbReference>
<dbReference type="EMBL" id="OR769222">
    <property type="protein sequence ID" value="WQJ52875.1"/>
    <property type="molecule type" value="Genomic_DNA"/>
</dbReference>
<name>A0ABZ0Z463_9CAUD</name>
<dbReference type="Proteomes" id="UP001349343">
    <property type="component" value="Segment"/>
</dbReference>
<evidence type="ECO:0000313" key="3">
    <source>
        <dbReference type="Proteomes" id="UP001349343"/>
    </source>
</evidence>
<organism evidence="2 3">
    <name type="scientific">phage Lak_Megaphage_RVC_JS4_GC31</name>
    <dbReference type="NCBI Taxonomy" id="3109228"/>
    <lineage>
        <taxon>Viruses</taxon>
        <taxon>Duplodnaviria</taxon>
        <taxon>Heunggongvirae</taxon>
        <taxon>Uroviricota</taxon>
        <taxon>Caudoviricetes</taxon>
        <taxon>Caudoviricetes code 15 clade</taxon>
    </lineage>
</organism>
<reference evidence="2 3" key="1">
    <citation type="submission" date="2023-11" db="EMBL/GenBank/DDBJ databases">
        <authorList>
            <person name="Cook R."/>
            <person name="Crisci M."/>
            <person name="Pye H."/>
            <person name="Adriaenssens E."/>
            <person name="Santini J."/>
        </authorList>
    </citation>
    <scope>NUCLEOTIDE SEQUENCE [LARGE SCALE GENOMIC DNA]</scope>
    <source>
        <strain evidence="2">Lak_Megaphage_RVC_JS4_GC31</strain>
    </source>
</reference>
<sequence>MKIYTSYFANLKNLEKDDIVPIGICCYPPKWFKGPNLRAIAPSPDILEKCKSSHAEYEKRYRTEVLSLFKDANILLERISFISGGKDAALCCYEKPSDFCHRHILAKWLEEQTGIKVEEFEKTEETKINPLF</sequence>
<dbReference type="Pfam" id="PF22751">
    <property type="entry name" value="DUF488-N3a"/>
    <property type="match status" value="1"/>
</dbReference>